<evidence type="ECO:0000313" key="6">
    <source>
        <dbReference type="EMBL" id="CAF0784915.1"/>
    </source>
</evidence>
<feature type="compositionally biased region" description="Polar residues" evidence="4">
    <location>
        <begin position="271"/>
        <end position="281"/>
    </location>
</feature>
<accession>A0A8S2GVE3</accession>
<dbReference type="InterPro" id="IPR043508">
    <property type="entry name" value="Bromo_Brdt_I"/>
</dbReference>
<feature type="compositionally biased region" description="Basic and acidic residues" evidence="4">
    <location>
        <begin position="370"/>
        <end position="384"/>
    </location>
</feature>
<dbReference type="SMART" id="SM00297">
    <property type="entry name" value="BROMO"/>
    <property type="match status" value="1"/>
</dbReference>
<dbReference type="Proteomes" id="UP000682733">
    <property type="component" value="Unassembled WGS sequence"/>
</dbReference>
<dbReference type="EMBL" id="CAJNOK010000951">
    <property type="protein sequence ID" value="CAF0784915.1"/>
    <property type="molecule type" value="Genomic_DNA"/>
</dbReference>
<evidence type="ECO:0000256" key="1">
    <source>
        <dbReference type="ARBA" id="ARBA00022737"/>
    </source>
</evidence>
<dbReference type="PRINTS" id="PR00503">
    <property type="entry name" value="BROMODOMAIN"/>
</dbReference>
<dbReference type="PROSITE" id="PS50014">
    <property type="entry name" value="BROMODOMAIN_2"/>
    <property type="match status" value="1"/>
</dbReference>
<feature type="region of interest" description="Disordered" evidence="4">
    <location>
        <begin position="136"/>
        <end position="320"/>
    </location>
</feature>
<name>A0A8S2GVE3_9BILA</name>
<dbReference type="Gene3D" id="1.20.920.10">
    <property type="entry name" value="Bromodomain-like"/>
    <property type="match status" value="1"/>
</dbReference>
<evidence type="ECO:0000256" key="3">
    <source>
        <dbReference type="PROSITE-ProRule" id="PRU00035"/>
    </source>
</evidence>
<evidence type="ECO:0000259" key="5">
    <source>
        <dbReference type="PROSITE" id="PS50014"/>
    </source>
</evidence>
<dbReference type="Proteomes" id="UP000677228">
    <property type="component" value="Unassembled WGS sequence"/>
</dbReference>
<proteinExistence type="predicted"/>
<evidence type="ECO:0000256" key="2">
    <source>
        <dbReference type="ARBA" id="ARBA00023117"/>
    </source>
</evidence>
<dbReference type="GO" id="GO:0006338">
    <property type="term" value="P:chromatin remodeling"/>
    <property type="evidence" value="ECO:0007669"/>
    <property type="project" value="TreeGrafter"/>
</dbReference>
<dbReference type="GO" id="GO:0006355">
    <property type="term" value="P:regulation of DNA-templated transcription"/>
    <property type="evidence" value="ECO:0007669"/>
    <property type="project" value="TreeGrafter"/>
</dbReference>
<feature type="compositionally biased region" description="Polar residues" evidence="4">
    <location>
        <begin position="303"/>
        <end position="313"/>
    </location>
</feature>
<feature type="compositionally biased region" description="Polar residues" evidence="4">
    <location>
        <begin position="148"/>
        <end position="186"/>
    </location>
</feature>
<feature type="domain" description="Bromo" evidence="5">
    <location>
        <begin position="36"/>
        <end position="108"/>
    </location>
</feature>
<dbReference type="CDD" id="cd05497">
    <property type="entry name" value="Bromo_Brdt_I_like"/>
    <property type="match status" value="1"/>
</dbReference>
<reference evidence="7" key="1">
    <citation type="submission" date="2021-02" db="EMBL/GenBank/DDBJ databases">
        <authorList>
            <person name="Nowell W R."/>
        </authorList>
    </citation>
    <scope>NUCLEOTIDE SEQUENCE</scope>
</reference>
<dbReference type="PANTHER" id="PTHR22880:SF225">
    <property type="entry name" value="BROMODOMAIN-CONTAINING PROTEIN BET-1-RELATED"/>
    <property type="match status" value="1"/>
</dbReference>
<dbReference type="Pfam" id="PF00439">
    <property type="entry name" value="Bromodomain"/>
    <property type="match status" value="1"/>
</dbReference>
<evidence type="ECO:0000256" key="4">
    <source>
        <dbReference type="SAM" id="MobiDB-lite"/>
    </source>
</evidence>
<dbReference type="PANTHER" id="PTHR22880">
    <property type="entry name" value="FALZ-RELATED BROMODOMAIN-CONTAINING PROTEINS"/>
    <property type="match status" value="1"/>
</dbReference>
<dbReference type="EMBL" id="CAJOBA010000951">
    <property type="protein sequence ID" value="CAF3567004.1"/>
    <property type="molecule type" value="Genomic_DNA"/>
</dbReference>
<dbReference type="GO" id="GO:0005634">
    <property type="term" value="C:nucleus"/>
    <property type="evidence" value="ECO:0007669"/>
    <property type="project" value="TreeGrafter"/>
</dbReference>
<feature type="region of interest" description="Disordered" evidence="4">
    <location>
        <begin position="340"/>
        <end position="384"/>
    </location>
</feature>
<gene>
    <name evidence="6" type="ORF">OVA965_LOCUS3816</name>
    <name evidence="7" type="ORF">TMI583_LOCUS3814</name>
</gene>
<keyword evidence="2 3" id="KW-0103">Bromodomain</keyword>
<dbReference type="FunFam" id="1.20.920.10:FF:000002">
    <property type="entry name" value="Bromodomain-containing protein 4"/>
    <property type="match status" value="1"/>
</dbReference>
<dbReference type="InterPro" id="IPR036427">
    <property type="entry name" value="Bromodomain-like_sf"/>
</dbReference>
<dbReference type="GO" id="GO:0000785">
    <property type="term" value="C:chromatin"/>
    <property type="evidence" value="ECO:0007669"/>
    <property type="project" value="TreeGrafter"/>
</dbReference>
<feature type="compositionally biased region" description="Low complexity" evidence="4">
    <location>
        <begin position="219"/>
        <end position="261"/>
    </location>
</feature>
<dbReference type="AlphaFoldDB" id="A0A8S2GVE3"/>
<evidence type="ECO:0000313" key="8">
    <source>
        <dbReference type="Proteomes" id="UP000682733"/>
    </source>
</evidence>
<protein>
    <recommendedName>
        <fullName evidence="5">Bromo domain-containing protein</fullName>
    </recommendedName>
</protein>
<feature type="compositionally biased region" description="Basic and acidic residues" evidence="4">
    <location>
        <begin position="347"/>
        <end position="358"/>
    </location>
</feature>
<comment type="caution">
    <text evidence="7">The sequence shown here is derived from an EMBL/GenBank/DDBJ whole genome shotgun (WGS) entry which is preliminary data.</text>
</comment>
<feature type="compositionally biased region" description="Polar residues" evidence="4">
    <location>
        <begin position="194"/>
        <end position="213"/>
    </location>
</feature>
<evidence type="ECO:0000313" key="7">
    <source>
        <dbReference type="EMBL" id="CAF3567004.1"/>
    </source>
</evidence>
<organism evidence="7 8">
    <name type="scientific">Didymodactylos carnosus</name>
    <dbReference type="NCBI Taxonomy" id="1234261"/>
    <lineage>
        <taxon>Eukaryota</taxon>
        <taxon>Metazoa</taxon>
        <taxon>Spiralia</taxon>
        <taxon>Gnathifera</taxon>
        <taxon>Rotifera</taxon>
        <taxon>Eurotatoria</taxon>
        <taxon>Bdelloidea</taxon>
        <taxon>Philodinida</taxon>
        <taxon>Philodinidae</taxon>
        <taxon>Didymodactylos</taxon>
    </lineage>
</organism>
<dbReference type="SUPFAM" id="SSF47370">
    <property type="entry name" value="Bromodomain"/>
    <property type="match status" value="1"/>
</dbReference>
<keyword evidence="1" id="KW-0677">Repeat</keyword>
<dbReference type="InterPro" id="IPR001487">
    <property type="entry name" value="Bromodomain"/>
</dbReference>
<dbReference type="InterPro" id="IPR050935">
    <property type="entry name" value="Bromo_chromatin_reader"/>
</dbReference>
<sequence length="384" mass="42528">MKQTNPIKLPHIPASKRGRQTNQLQFMSKILFKTLWRHEFSWPFQKPVNAAKLHLPDYHKIVKYPMDLGTIKRRLESNYYYSAKECITDLNMMFTDCYLYNKSGEDVVIMGATLEKVFHEKLSEMPEVEIEIQPHLSKSSGKAAPAHLTTSVISPSTPSEHMTSPVHSPSTPSMITRANSHSNATGLSDRHRSSSATNNSAILSPLSPTSLNNIDHHSYQSQPPLSPSSSTKFSLPPVSLSQSLPNTTTTTIRNNTNNTLTISKTDHHPQLNISLGTTGIANKSEPLTPVSPSQTPYPPSSVLKPSNSKQKQTVAGGKGIKRKVTDTSLTSFATNDNSVTDTQLKISDQRENQTRRGQDLTNNSRHKRVKYADDLKTDGNEASK</sequence>